<evidence type="ECO:0000256" key="9">
    <source>
        <dbReference type="ARBA" id="ARBA00047594"/>
    </source>
</evidence>
<protein>
    <recommendedName>
        <fullName evidence="2">undecaprenyl-diphosphate phosphatase</fullName>
        <ecNumber evidence="2">3.6.1.27</ecNumber>
    </recommendedName>
    <alternativeName>
        <fullName evidence="8">Undecaprenyl pyrophosphate phosphatase</fullName>
    </alternativeName>
</protein>
<dbReference type="EMBL" id="JASGBI010000001">
    <property type="protein sequence ID" value="MDI9239318.1"/>
    <property type="molecule type" value="Genomic_DNA"/>
</dbReference>
<dbReference type="PANTHER" id="PTHR14969">
    <property type="entry name" value="SPHINGOSINE-1-PHOSPHATE PHOSPHOHYDROLASE"/>
    <property type="match status" value="1"/>
</dbReference>
<keyword evidence="6 10" id="KW-1133">Transmembrane helix</keyword>
<name>A0ABT6XGX5_9GAMM</name>
<accession>A0ABT6XGX5</accession>
<feature type="transmembrane region" description="Helical" evidence="10">
    <location>
        <begin position="33"/>
        <end position="56"/>
    </location>
</feature>
<feature type="domain" description="Phosphatidic acid phosphatase type 2/haloperoxidase" evidence="11">
    <location>
        <begin position="63"/>
        <end position="173"/>
    </location>
</feature>
<evidence type="ECO:0000256" key="3">
    <source>
        <dbReference type="ARBA" id="ARBA00022475"/>
    </source>
</evidence>
<dbReference type="Proteomes" id="UP001321580">
    <property type="component" value="Unassembled WGS sequence"/>
</dbReference>
<comment type="caution">
    <text evidence="12">The sequence shown here is derived from an EMBL/GenBank/DDBJ whole genome shotgun (WGS) entry which is preliminary data.</text>
</comment>
<organism evidence="12 13">
    <name type="scientific">Lysobacter stagni</name>
    <dbReference type="NCBI Taxonomy" id="3045172"/>
    <lineage>
        <taxon>Bacteria</taxon>
        <taxon>Pseudomonadati</taxon>
        <taxon>Pseudomonadota</taxon>
        <taxon>Gammaproteobacteria</taxon>
        <taxon>Lysobacterales</taxon>
        <taxon>Lysobacteraceae</taxon>
        <taxon>Lysobacter</taxon>
    </lineage>
</organism>
<evidence type="ECO:0000256" key="7">
    <source>
        <dbReference type="ARBA" id="ARBA00023136"/>
    </source>
</evidence>
<sequence length="182" mass="20213">MNRQTLHKRLIAGDSGWCLRANRWAERGRSRSYFAWISRLGDGVFWYTLMGVLIVLDGMDGLFASAHMAATGVIALTLYKLLKRWTRRPRPFALDRRIHAWVAPLDEFSFPSGHTLHAVAFSLVAMAHYPMLAWLLVPFTASVAASRVVLGLHYPSDVLAATGIGMSLAGVSLWMVPGVTLF</sequence>
<feature type="transmembrane region" description="Helical" evidence="10">
    <location>
        <begin position="132"/>
        <end position="152"/>
    </location>
</feature>
<evidence type="ECO:0000259" key="11">
    <source>
        <dbReference type="SMART" id="SM00014"/>
    </source>
</evidence>
<dbReference type="Pfam" id="PF01569">
    <property type="entry name" value="PAP2"/>
    <property type="match status" value="1"/>
</dbReference>
<reference evidence="12 13" key="1">
    <citation type="submission" date="2023-05" db="EMBL/GenBank/DDBJ databases">
        <title>Lysobacter sp. strain LF1 Genome sequencing and assembly.</title>
        <authorList>
            <person name="Jung Y."/>
        </authorList>
    </citation>
    <scope>NUCLEOTIDE SEQUENCE [LARGE SCALE GENOMIC DNA]</scope>
    <source>
        <strain evidence="12 13">LF1</strain>
    </source>
</reference>
<keyword evidence="4 10" id="KW-0812">Transmembrane</keyword>
<evidence type="ECO:0000313" key="12">
    <source>
        <dbReference type="EMBL" id="MDI9239318.1"/>
    </source>
</evidence>
<feature type="transmembrane region" description="Helical" evidence="10">
    <location>
        <begin position="158"/>
        <end position="176"/>
    </location>
</feature>
<dbReference type="PANTHER" id="PTHR14969:SF62">
    <property type="entry name" value="DECAPRENYLPHOSPHORYL-5-PHOSPHORIBOSE PHOSPHATASE RV3807C-RELATED"/>
    <property type="match status" value="1"/>
</dbReference>
<keyword evidence="5" id="KW-0378">Hydrolase</keyword>
<dbReference type="Gene3D" id="1.20.144.10">
    <property type="entry name" value="Phosphatidic acid phosphatase type 2/haloperoxidase"/>
    <property type="match status" value="1"/>
</dbReference>
<evidence type="ECO:0000256" key="10">
    <source>
        <dbReference type="SAM" id="Phobius"/>
    </source>
</evidence>
<keyword evidence="7 10" id="KW-0472">Membrane</keyword>
<comment type="subcellular location">
    <subcellularLocation>
        <location evidence="1">Cell membrane</location>
        <topology evidence="1">Multi-pass membrane protein</topology>
    </subcellularLocation>
</comment>
<evidence type="ECO:0000256" key="4">
    <source>
        <dbReference type="ARBA" id="ARBA00022692"/>
    </source>
</evidence>
<evidence type="ECO:0000256" key="6">
    <source>
        <dbReference type="ARBA" id="ARBA00022989"/>
    </source>
</evidence>
<dbReference type="SUPFAM" id="SSF48317">
    <property type="entry name" value="Acid phosphatase/Vanadium-dependent haloperoxidase"/>
    <property type="match status" value="1"/>
</dbReference>
<evidence type="ECO:0000256" key="5">
    <source>
        <dbReference type="ARBA" id="ARBA00022801"/>
    </source>
</evidence>
<proteinExistence type="predicted"/>
<dbReference type="InterPro" id="IPR000326">
    <property type="entry name" value="PAP2/HPO"/>
</dbReference>
<dbReference type="InterPro" id="IPR036938">
    <property type="entry name" value="PAP2/HPO_sf"/>
</dbReference>
<keyword evidence="3" id="KW-1003">Cell membrane</keyword>
<evidence type="ECO:0000313" key="13">
    <source>
        <dbReference type="Proteomes" id="UP001321580"/>
    </source>
</evidence>
<comment type="catalytic activity">
    <reaction evidence="9">
        <text>di-trans,octa-cis-undecaprenyl diphosphate + H2O = di-trans,octa-cis-undecaprenyl phosphate + phosphate + H(+)</text>
        <dbReference type="Rhea" id="RHEA:28094"/>
        <dbReference type="ChEBI" id="CHEBI:15377"/>
        <dbReference type="ChEBI" id="CHEBI:15378"/>
        <dbReference type="ChEBI" id="CHEBI:43474"/>
        <dbReference type="ChEBI" id="CHEBI:58405"/>
        <dbReference type="ChEBI" id="CHEBI:60392"/>
        <dbReference type="EC" id="3.6.1.27"/>
    </reaction>
</comment>
<dbReference type="SMART" id="SM00014">
    <property type="entry name" value="acidPPc"/>
    <property type="match status" value="1"/>
</dbReference>
<evidence type="ECO:0000256" key="8">
    <source>
        <dbReference type="ARBA" id="ARBA00032707"/>
    </source>
</evidence>
<feature type="transmembrane region" description="Helical" evidence="10">
    <location>
        <begin position="62"/>
        <end position="82"/>
    </location>
</feature>
<evidence type="ECO:0000256" key="1">
    <source>
        <dbReference type="ARBA" id="ARBA00004651"/>
    </source>
</evidence>
<evidence type="ECO:0000256" key="2">
    <source>
        <dbReference type="ARBA" id="ARBA00012374"/>
    </source>
</evidence>
<dbReference type="RefSeq" id="WP_283212716.1">
    <property type="nucleotide sequence ID" value="NZ_JASGBI010000001.1"/>
</dbReference>
<gene>
    <name evidence="12" type="ORF">QLQ15_10380</name>
</gene>
<keyword evidence="13" id="KW-1185">Reference proteome</keyword>
<dbReference type="EC" id="3.6.1.27" evidence="2"/>